<evidence type="ECO:0000313" key="2">
    <source>
        <dbReference type="EMBL" id="KAK7058669.1"/>
    </source>
</evidence>
<organism evidence="2 3">
    <name type="scientific">Paramarasmius palmivorus</name>
    <dbReference type="NCBI Taxonomy" id="297713"/>
    <lineage>
        <taxon>Eukaryota</taxon>
        <taxon>Fungi</taxon>
        <taxon>Dikarya</taxon>
        <taxon>Basidiomycota</taxon>
        <taxon>Agaricomycotina</taxon>
        <taxon>Agaricomycetes</taxon>
        <taxon>Agaricomycetidae</taxon>
        <taxon>Agaricales</taxon>
        <taxon>Marasmiineae</taxon>
        <taxon>Marasmiaceae</taxon>
        <taxon>Paramarasmius</taxon>
    </lineage>
</organism>
<proteinExistence type="predicted"/>
<evidence type="ECO:0000256" key="1">
    <source>
        <dbReference type="SAM" id="Phobius"/>
    </source>
</evidence>
<gene>
    <name evidence="2" type="ORF">VNI00_002305</name>
</gene>
<accession>A0AAW0E497</accession>
<keyword evidence="1" id="KW-1133">Transmembrane helix</keyword>
<comment type="caution">
    <text evidence="2">The sequence shown here is derived from an EMBL/GenBank/DDBJ whole genome shotgun (WGS) entry which is preliminary data.</text>
</comment>
<dbReference type="EMBL" id="JAYKXP010000005">
    <property type="protein sequence ID" value="KAK7058669.1"/>
    <property type="molecule type" value="Genomic_DNA"/>
</dbReference>
<evidence type="ECO:0000313" key="3">
    <source>
        <dbReference type="Proteomes" id="UP001383192"/>
    </source>
</evidence>
<keyword evidence="1" id="KW-0812">Transmembrane</keyword>
<sequence>MNVLSMTSCRSLNVAFRTQRSALLGCQQPFIRARLRHSGIPMMSRLAFSRPANDNWTPSPKAVARAAVLNLMLLGGGFLLGIFAETYRRVASGSLAAFDKEAMEEMESRFRNVLQTVQEMHRYDCEHYHALDFGDPIEVALYYIKLMGPFLEACRQLTDMENRFVPSPLVLLYAMSQGQLGDSRCMDERAGEGICSAVLHIHTLLLSDLPASSDKAPRDEDRELVKMIIEIERRLTDVIRDTLVLHEVWERRGIIRDSAREEEEETQDRSSNLVVG</sequence>
<dbReference type="Proteomes" id="UP001383192">
    <property type="component" value="Unassembled WGS sequence"/>
</dbReference>
<name>A0AAW0E497_9AGAR</name>
<keyword evidence="3" id="KW-1185">Reference proteome</keyword>
<protein>
    <submittedName>
        <fullName evidence="2">Uncharacterized protein</fullName>
    </submittedName>
</protein>
<dbReference type="AlphaFoldDB" id="A0AAW0E497"/>
<keyword evidence="1" id="KW-0472">Membrane</keyword>
<reference evidence="2 3" key="1">
    <citation type="submission" date="2024-01" db="EMBL/GenBank/DDBJ databases">
        <title>A draft genome for a cacao thread blight-causing isolate of Paramarasmius palmivorus.</title>
        <authorList>
            <person name="Baruah I.K."/>
            <person name="Bukari Y."/>
            <person name="Amoako-Attah I."/>
            <person name="Meinhardt L.W."/>
            <person name="Bailey B.A."/>
            <person name="Cohen S.P."/>
        </authorList>
    </citation>
    <scope>NUCLEOTIDE SEQUENCE [LARGE SCALE GENOMIC DNA]</scope>
    <source>
        <strain evidence="2 3">GH-12</strain>
    </source>
</reference>
<feature type="transmembrane region" description="Helical" evidence="1">
    <location>
        <begin position="62"/>
        <end position="84"/>
    </location>
</feature>